<dbReference type="GO" id="GO:0043682">
    <property type="term" value="F:P-type divalent copper transporter activity"/>
    <property type="evidence" value="ECO:0007669"/>
    <property type="project" value="TreeGrafter"/>
</dbReference>
<dbReference type="Gene3D" id="2.70.150.10">
    <property type="entry name" value="Calcium-transporting ATPase, cytoplasmic transduction domain A"/>
    <property type="match status" value="1"/>
</dbReference>
<dbReference type="Pfam" id="PF00702">
    <property type="entry name" value="Hydrolase"/>
    <property type="match status" value="1"/>
</dbReference>
<reference evidence="18 19" key="1">
    <citation type="submission" date="2008-03" db="EMBL/GenBank/DDBJ databases">
        <title>Complete sequence of Leptothrix cholodnii SP-6.</title>
        <authorList>
            <consortium name="US DOE Joint Genome Institute"/>
            <person name="Copeland A."/>
            <person name="Lucas S."/>
            <person name="Lapidus A."/>
            <person name="Glavina del Rio T."/>
            <person name="Dalin E."/>
            <person name="Tice H."/>
            <person name="Bruce D."/>
            <person name="Goodwin L."/>
            <person name="Pitluck S."/>
            <person name="Chertkov O."/>
            <person name="Brettin T."/>
            <person name="Detter J.C."/>
            <person name="Han C."/>
            <person name="Kuske C.R."/>
            <person name="Schmutz J."/>
            <person name="Larimer F."/>
            <person name="Land M."/>
            <person name="Hauser L."/>
            <person name="Kyrpides N."/>
            <person name="Lykidis A."/>
            <person name="Emerson D."/>
            <person name="Richardson P."/>
        </authorList>
    </citation>
    <scope>NUCLEOTIDE SEQUENCE [LARGE SCALE GENOMIC DNA]</scope>
    <source>
        <strain evidence="19">ATCC 51168 / LMG 8142 / SP-6</strain>
    </source>
</reference>
<evidence type="ECO:0000256" key="4">
    <source>
        <dbReference type="ARBA" id="ARBA00022475"/>
    </source>
</evidence>
<dbReference type="PANTHER" id="PTHR43520:SF5">
    <property type="entry name" value="CATION-TRANSPORTING P-TYPE ATPASE-RELATED"/>
    <property type="match status" value="1"/>
</dbReference>
<sequence precursor="true">MPAPNPPSYKMAAPAAVAALSATQVAAVDAPSSLEVCTQWIETESGERRGRSRLLLSGLHCAACGGLIEDALQRVEGVASVEVNGAAQRAVVVWDPARTRISTLVEAVRRAGYGAFPDTGAEAVALAARESRRAIWRLFVAAFCMMQVMMYATPAYVAEPGDMTDDMVRLLRWASWVLSVPVVLFAASPFFKGAWRALRERRIGMDVPVVLGIVVTFVASSIATFEQAALAGSDVYFDSLTMFVSFLLGARLLESQARARAAQSLDAVMRRLPDAVERLGDDGQATLVTAAELAIGDHIRVHVGQAFAADGVVLEGRTQVDEAMLTGESRPVERGPGDEVAAGCLNLGAPVSVRVTRLGAQTRFQRIVELVERALTGRPSYLISADRIAGPFLWVVLLLAGGAYVAWSFIDPHKAIWVAVSVLIVTCPCALSLGAPVAWLAAAGQLARRGILVQRLDALEALTRVRHLVFDKTGTLTEDRLTLAAVRRPSAALDGPSTEALQALAASLAAQSRHPLAQALARSVEPAPAVAGSVPAWRDVIEQPGAGLQAVAVTQGLDATTWRLGHALWCGVSTTEAVSPDQPGLIERPSVWLARQSVDGWQPMLHVEFDEQLRADAERGVAALDAEGLQLHLLSGDQPGSVERLARQLGLAHFQARCSPQDKLEAVERLQRSGERVAMVGDGINDAPVLARADVSIAMGSAAALAQARADVIMLSDRIGDLSVLHRTAHRTMRIVRQNLRWAFAYNLACVPLALVGWLPPWLAGIGMAASSLVVVLNALRLARNTSDMQSQSAVTGPRAVGAPA</sequence>
<dbReference type="SUPFAM" id="SSF81665">
    <property type="entry name" value="Calcium ATPase, transmembrane domain M"/>
    <property type="match status" value="1"/>
</dbReference>
<dbReference type="InterPro" id="IPR036412">
    <property type="entry name" value="HAD-like_sf"/>
</dbReference>
<evidence type="ECO:0000256" key="3">
    <source>
        <dbReference type="ARBA" id="ARBA00022448"/>
    </source>
</evidence>
<dbReference type="PROSITE" id="PS00154">
    <property type="entry name" value="ATPASE_E1_E2"/>
    <property type="match status" value="1"/>
</dbReference>
<dbReference type="SUPFAM" id="SSF81653">
    <property type="entry name" value="Calcium ATPase, transduction domain A"/>
    <property type="match status" value="1"/>
</dbReference>
<dbReference type="GO" id="GO:0016887">
    <property type="term" value="F:ATP hydrolysis activity"/>
    <property type="evidence" value="ECO:0007669"/>
    <property type="project" value="InterPro"/>
</dbReference>
<evidence type="ECO:0000256" key="2">
    <source>
        <dbReference type="ARBA" id="ARBA00006024"/>
    </source>
</evidence>
<feature type="chain" id="PRO_5002772818" evidence="16">
    <location>
        <begin position="27"/>
        <end position="805"/>
    </location>
</feature>
<dbReference type="InterPro" id="IPR008250">
    <property type="entry name" value="ATPase_P-typ_transduc_dom_A_sf"/>
</dbReference>
<evidence type="ECO:0000259" key="17">
    <source>
        <dbReference type="PROSITE" id="PS50846"/>
    </source>
</evidence>
<evidence type="ECO:0000256" key="5">
    <source>
        <dbReference type="ARBA" id="ARBA00022553"/>
    </source>
</evidence>
<dbReference type="InterPro" id="IPR036163">
    <property type="entry name" value="HMA_dom_sf"/>
</dbReference>
<dbReference type="GO" id="GO:0005507">
    <property type="term" value="F:copper ion binding"/>
    <property type="evidence" value="ECO:0007669"/>
    <property type="project" value="TreeGrafter"/>
</dbReference>
<evidence type="ECO:0000256" key="1">
    <source>
        <dbReference type="ARBA" id="ARBA00004651"/>
    </source>
</evidence>
<dbReference type="InterPro" id="IPR023298">
    <property type="entry name" value="ATPase_P-typ_TM_dom_sf"/>
</dbReference>
<dbReference type="AlphaFoldDB" id="B1XWP5"/>
<dbReference type="Pfam" id="PF00122">
    <property type="entry name" value="E1-E2_ATPase"/>
    <property type="match status" value="1"/>
</dbReference>
<dbReference type="PRINTS" id="PR00119">
    <property type="entry name" value="CATATPASE"/>
</dbReference>
<feature type="transmembrane region" description="Helical" evidence="15">
    <location>
        <begin position="134"/>
        <end position="153"/>
    </location>
</feature>
<dbReference type="PROSITE" id="PS01229">
    <property type="entry name" value="COF_2"/>
    <property type="match status" value="1"/>
</dbReference>
<dbReference type="GO" id="GO:0055070">
    <property type="term" value="P:copper ion homeostasis"/>
    <property type="evidence" value="ECO:0007669"/>
    <property type="project" value="TreeGrafter"/>
</dbReference>
<dbReference type="eggNOG" id="COG2608">
    <property type="taxonomic scope" value="Bacteria"/>
</dbReference>
<keyword evidence="8 15" id="KW-0547">Nucleotide-binding</keyword>
<evidence type="ECO:0000256" key="10">
    <source>
        <dbReference type="ARBA" id="ARBA00022842"/>
    </source>
</evidence>
<dbReference type="PANTHER" id="PTHR43520">
    <property type="entry name" value="ATP7, ISOFORM B"/>
    <property type="match status" value="1"/>
</dbReference>
<feature type="domain" description="HMA" evidence="17">
    <location>
        <begin position="50"/>
        <end position="116"/>
    </location>
</feature>
<evidence type="ECO:0000313" key="19">
    <source>
        <dbReference type="Proteomes" id="UP000001693"/>
    </source>
</evidence>
<dbReference type="Gene3D" id="3.40.1110.10">
    <property type="entry name" value="Calcium-transporting ATPase, cytoplasmic domain N"/>
    <property type="match status" value="1"/>
</dbReference>
<evidence type="ECO:0000256" key="14">
    <source>
        <dbReference type="ARBA" id="ARBA00023136"/>
    </source>
</evidence>
<dbReference type="NCBIfam" id="TIGR01494">
    <property type="entry name" value="ATPase_P-type"/>
    <property type="match status" value="2"/>
</dbReference>
<dbReference type="Pfam" id="PF00403">
    <property type="entry name" value="HMA"/>
    <property type="match status" value="1"/>
</dbReference>
<keyword evidence="14 15" id="KW-0472">Membrane</keyword>
<dbReference type="InterPro" id="IPR006121">
    <property type="entry name" value="HMA_dom"/>
</dbReference>
<dbReference type="Gene3D" id="3.40.50.1000">
    <property type="entry name" value="HAD superfamily/HAD-like"/>
    <property type="match status" value="1"/>
</dbReference>
<dbReference type="OrthoDB" id="8552908at2"/>
<dbReference type="CDD" id="cd00371">
    <property type="entry name" value="HMA"/>
    <property type="match status" value="1"/>
</dbReference>
<proteinExistence type="inferred from homology"/>
<keyword evidence="7 15" id="KW-0479">Metal-binding</keyword>
<evidence type="ECO:0000256" key="7">
    <source>
        <dbReference type="ARBA" id="ARBA00022723"/>
    </source>
</evidence>
<keyword evidence="13" id="KW-0406">Ion transport</keyword>
<dbReference type="Proteomes" id="UP000001693">
    <property type="component" value="Chromosome"/>
</dbReference>
<dbReference type="HOGENOM" id="CLU_001771_0_3_4"/>
<evidence type="ECO:0000256" key="6">
    <source>
        <dbReference type="ARBA" id="ARBA00022692"/>
    </source>
</evidence>
<keyword evidence="12 15" id="KW-1133">Transmembrane helix</keyword>
<gene>
    <name evidence="18" type="ordered locus">Lcho_2781</name>
</gene>
<dbReference type="InterPro" id="IPR023214">
    <property type="entry name" value="HAD_sf"/>
</dbReference>
<dbReference type="PROSITE" id="PS50846">
    <property type="entry name" value="HMA_2"/>
    <property type="match status" value="1"/>
</dbReference>
<feature type="transmembrane region" description="Helical" evidence="15">
    <location>
        <begin position="740"/>
        <end position="759"/>
    </location>
</feature>
<comment type="similarity">
    <text evidence="2 15">Belongs to the cation transport ATPase (P-type) (TC 3.A.3) family. Type IB subfamily.</text>
</comment>
<dbReference type="InterPro" id="IPR001757">
    <property type="entry name" value="P_typ_ATPase"/>
</dbReference>
<dbReference type="KEGG" id="lch:Lcho_2781"/>
<feature type="transmembrane region" description="Helical" evidence="15">
    <location>
        <begin position="416"/>
        <end position="442"/>
    </location>
</feature>
<feature type="transmembrane region" description="Helical" evidence="15">
    <location>
        <begin position="235"/>
        <end position="253"/>
    </location>
</feature>
<evidence type="ECO:0000256" key="16">
    <source>
        <dbReference type="SAM" id="SignalP"/>
    </source>
</evidence>
<keyword evidence="11" id="KW-1278">Translocase</keyword>
<dbReference type="GO" id="GO:0005886">
    <property type="term" value="C:plasma membrane"/>
    <property type="evidence" value="ECO:0007669"/>
    <property type="project" value="UniProtKB-SubCell"/>
</dbReference>
<keyword evidence="4 15" id="KW-1003">Cell membrane</keyword>
<keyword evidence="5" id="KW-0597">Phosphoprotein</keyword>
<feature type="transmembrane region" description="Helical" evidence="15">
    <location>
        <begin position="388"/>
        <end position="410"/>
    </location>
</feature>
<keyword evidence="19" id="KW-1185">Reference proteome</keyword>
<dbReference type="Gene3D" id="3.30.70.100">
    <property type="match status" value="1"/>
</dbReference>
<keyword evidence="10" id="KW-0460">Magnesium</keyword>
<feature type="transmembrane region" description="Helical" evidence="15">
    <location>
        <begin position="203"/>
        <end position="223"/>
    </location>
</feature>
<feature type="signal peptide" evidence="16">
    <location>
        <begin position="1"/>
        <end position="26"/>
    </location>
</feature>
<evidence type="ECO:0000313" key="18">
    <source>
        <dbReference type="EMBL" id="ACB35046.1"/>
    </source>
</evidence>
<dbReference type="SUPFAM" id="SSF56784">
    <property type="entry name" value="HAD-like"/>
    <property type="match status" value="1"/>
</dbReference>
<dbReference type="GO" id="GO:0005524">
    <property type="term" value="F:ATP binding"/>
    <property type="evidence" value="ECO:0007669"/>
    <property type="project" value="UniProtKB-UniRule"/>
</dbReference>
<dbReference type="InterPro" id="IPR059000">
    <property type="entry name" value="ATPase_P-type_domA"/>
</dbReference>
<dbReference type="InterPro" id="IPR023299">
    <property type="entry name" value="ATPase_P-typ_cyto_dom_N"/>
</dbReference>
<evidence type="ECO:0000256" key="12">
    <source>
        <dbReference type="ARBA" id="ARBA00022989"/>
    </source>
</evidence>
<dbReference type="STRING" id="395495.Lcho_2781"/>
<name>B1XWP5_LEPCP</name>
<dbReference type="EMBL" id="CP001013">
    <property type="protein sequence ID" value="ACB35046.1"/>
    <property type="molecule type" value="Genomic_DNA"/>
</dbReference>
<dbReference type="eggNOG" id="COG2217">
    <property type="taxonomic scope" value="Bacteria"/>
</dbReference>
<organism evidence="18 19">
    <name type="scientific">Leptothrix cholodnii (strain ATCC 51168 / LMG 8142 / SP-6)</name>
    <name type="common">Leptothrix discophora (strain SP-6)</name>
    <dbReference type="NCBI Taxonomy" id="395495"/>
    <lineage>
        <taxon>Bacteria</taxon>
        <taxon>Pseudomonadati</taxon>
        <taxon>Pseudomonadota</taxon>
        <taxon>Betaproteobacteria</taxon>
        <taxon>Burkholderiales</taxon>
        <taxon>Sphaerotilaceae</taxon>
        <taxon>Leptothrix</taxon>
    </lineage>
</organism>
<dbReference type="RefSeq" id="WP_012347800.1">
    <property type="nucleotide sequence ID" value="NC_010524.1"/>
</dbReference>
<protein>
    <submittedName>
        <fullName evidence="18">Heavy metal translocating P-type ATPase</fullName>
    </submittedName>
</protein>
<feature type="transmembrane region" description="Helical" evidence="15">
    <location>
        <begin position="173"/>
        <end position="191"/>
    </location>
</feature>
<dbReference type="SUPFAM" id="SSF55008">
    <property type="entry name" value="HMA, heavy metal-associated domain"/>
    <property type="match status" value="1"/>
</dbReference>
<keyword evidence="9 15" id="KW-0067">ATP-binding</keyword>
<dbReference type="InterPro" id="IPR018303">
    <property type="entry name" value="ATPase_P-typ_P_site"/>
</dbReference>
<dbReference type="NCBIfam" id="TIGR01525">
    <property type="entry name" value="ATPase-IB_hvy"/>
    <property type="match status" value="1"/>
</dbReference>
<comment type="subcellular location">
    <subcellularLocation>
        <location evidence="1">Cell membrane</location>
        <topology evidence="1">Multi-pass membrane protein</topology>
    </subcellularLocation>
</comment>
<evidence type="ECO:0000256" key="8">
    <source>
        <dbReference type="ARBA" id="ARBA00022741"/>
    </source>
</evidence>
<dbReference type="CDD" id="cd02079">
    <property type="entry name" value="P-type_ATPase_HM"/>
    <property type="match status" value="1"/>
</dbReference>
<dbReference type="InterPro" id="IPR027256">
    <property type="entry name" value="P-typ_ATPase_IB"/>
</dbReference>
<evidence type="ECO:0000256" key="13">
    <source>
        <dbReference type="ARBA" id="ARBA00023065"/>
    </source>
</evidence>
<keyword evidence="3" id="KW-0813">Transport</keyword>
<feature type="transmembrane region" description="Helical" evidence="15">
    <location>
        <begin position="765"/>
        <end position="783"/>
    </location>
</feature>
<evidence type="ECO:0000256" key="9">
    <source>
        <dbReference type="ARBA" id="ARBA00022840"/>
    </source>
</evidence>
<evidence type="ECO:0000256" key="15">
    <source>
        <dbReference type="RuleBase" id="RU362081"/>
    </source>
</evidence>
<evidence type="ECO:0000256" key="11">
    <source>
        <dbReference type="ARBA" id="ARBA00022967"/>
    </source>
</evidence>
<keyword evidence="16" id="KW-0732">Signal</keyword>
<keyword evidence="6 15" id="KW-0812">Transmembrane</keyword>
<accession>B1XWP5</accession>